<dbReference type="HOGENOM" id="CLU_091690_1_0_9"/>
<keyword evidence="3" id="KW-1185">Reference proteome</keyword>
<protein>
    <submittedName>
        <fullName evidence="2">Acetyltransferase</fullName>
    </submittedName>
</protein>
<feature type="domain" description="N-acetyltransferase" evidence="1">
    <location>
        <begin position="1"/>
        <end position="180"/>
    </location>
</feature>
<dbReference type="CDD" id="cd04301">
    <property type="entry name" value="NAT_SF"/>
    <property type="match status" value="1"/>
</dbReference>
<dbReference type="InterPro" id="IPR016181">
    <property type="entry name" value="Acyl_CoA_acyltransferase"/>
</dbReference>
<evidence type="ECO:0000259" key="1">
    <source>
        <dbReference type="PROSITE" id="PS51186"/>
    </source>
</evidence>
<dbReference type="OrthoDB" id="9775804at2"/>
<evidence type="ECO:0000313" key="3">
    <source>
        <dbReference type="Proteomes" id="UP000005710"/>
    </source>
</evidence>
<dbReference type="AlphaFoldDB" id="K6PQL6"/>
<organism evidence="2 3">
    <name type="scientific">Thermaerobacter subterraneus DSM 13965</name>
    <dbReference type="NCBI Taxonomy" id="867903"/>
    <lineage>
        <taxon>Bacteria</taxon>
        <taxon>Bacillati</taxon>
        <taxon>Bacillota</taxon>
        <taxon>Clostridia</taxon>
        <taxon>Eubacteriales</taxon>
        <taxon>Clostridiales Family XVII. Incertae Sedis</taxon>
        <taxon>Thermaerobacter</taxon>
    </lineage>
</organism>
<dbReference type="RefSeq" id="WP_006903248.1">
    <property type="nucleotide sequence ID" value="NZ_JH976535.1"/>
</dbReference>
<comment type="caution">
    <text evidence="2">The sequence shown here is derived from an EMBL/GenBank/DDBJ whole genome shotgun (WGS) entry which is preliminary data.</text>
</comment>
<reference evidence="2" key="1">
    <citation type="submission" date="2010-10" db="EMBL/GenBank/DDBJ databases">
        <authorList>
            <consortium name="US DOE Joint Genome Institute (JGI-PGF)"/>
            <person name="Lucas S."/>
            <person name="Copeland A."/>
            <person name="Lapidus A."/>
            <person name="Bruce D."/>
            <person name="Goodwin L."/>
            <person name="Pitluck S."/>
            <person name="Kyrpides N."/>
            <person name="Mavromatis K."/>
            <person name="Detter J.C."/>
            <person name="Han C."/>
            <person name="Land M."/>
            <person name="Hauser L."/>
            <person name="Markowitz V."/>
            <person name="Cheng J.-F."/>
            <person name="Hugenholtz P."/>
            <person name="Woyke T."/>
            <person name="Wu D."/>
            <person name="Pukall R."/>
            <person name="Wahrenburg C."/>
            <person name="Brambilla E."/>
            <person name="Klenk H.-P."/>
            <person name="Eisen J.A."/>
        </authorList>
    </citation>
    <scope>NUCLEOTIDE SEQUENCE [LARGE SCALE GENOMIC DNA]</scope>
    <source>
        <strain evidence="2">DSM 13965</strain>
    </source>
</reference>
<dbReference type="EMBL" id="AENY02000002">
    <property type="protein sequence ID" value="EKP95237.1"/>
    <property type="molecule type" value="Genomic_DNA"/>
</dbReference>
<dbReference type="Pfam" id="PF00583">
    <property type="entry name" value="Acetyltransf_1"/>
    <property type="match status" value="1"/>
</dbReference>
<dbReference type="PROSITE" id="PS51186">
    <property type="entry name" value="GNAT"/>
    <property type="match status" value="1"/>
</dbReference>
<accession>K6PQL6</accession>
<reference evidence="2" key="2">
    <citation type="submission" date="2012-10" db="EMBL/GenBank/DDBJ databases">
        <title>Improved high-quality draft of Thermaerobacter subterraneus C21, DSM 13965.</title>
        <authorList>
            <consortium name="DOE Joint Genome Institute"/>
            <person name="Eisen J."/>
            <person name="Huntemann M."/>
            <person name="Wei C.-L."/>
            <person name="Han J."/>
            <person name="Detter J.C."/>
            <person name="Han C."/>
            <person name="Tapia R."/>
            <person name="Chen A."/>
            <person name="Kyrpides N."/>
            <person name="Mavromatis K."/>
            <person name="Markowitz V."/>
            <person name="Szeto E."/>
            <person name="Ivanova N."/>
            <person name="Mikhailova N."/>
            <person name="Ovchinnikova G."/>
            <person name="Pagani I."/>
            <person name="Pati A."/>
            <person name="Goodwin L."/>
            <person name="Nordberg H.P."/>
            <person name="Cantor M.N."/>
            <person name="Hua S.X."/>
            <person name="Woyke T."/>
            <person name="Eisen J."/>
            <person name="Klenk H.-P."/>
        </authorList>
    </citation>
    <scope>NUCLEOTIDE SEQUENCE [LARGE SCALE GENOMIC DNA]</scope>
    <source>
        <strain evidence="2">DSM 13965</strain>
    </source>
</reference>
<evidence type="ECO:0000313" key="2">
    <source>
        <dbReference type="EMBL" id="EKP95237.1"/>
    </source>
</evidence>
<dbReference type="STRING" id="867903.ThesuDRAFT_00979"/>
<dbReference type="Proteomes" id="UP000005710">
    <property type="component" value="Unassembled WGS sequence"/>
</dbReference>
<dbReference type="Gene3D" id="3.40.630.30">
    <property type="match status" value="1"/>
</dbReference>
<dbReference type="GO" id="GO:0016747">
    <property type="term" value="F:acyltransferase activity, transferring groups other than amino-acyl groups"/>
    <property type="evidence" value="ECO:0007669"/>
    <property type="project" value="InterPro"/>
</dbReference>
<gene>
    <name evidence="2" type="ORF">ThesuDRAFT_00979</name>
</gene>
<name>K6PQL6_9FIRM</name>
<dbReference type="SUPFAM" id="SSF55729">
    <property type="entry name" value="Acyl-CoA N-acyltransferases (Nat)"/>
    <property type="match status" value="1"/>
</dbReference>
<proteinExistence type="predicted"/>
<dbReference type="InterPro" id="IPR000182">
    <property type="entry name" value="GNAT_dom"/>
</dbReference>
<dbReference type="eggNOG" id="COG0456">
    <property type="taxonomic scope" value="Bacteria"/>
</dbReference>
<sequence>MKIVRVERAKITRYRDGILKVYREAFSAPPYCEGPEHFERFNTSLASHLERPGFHCYVALEPDGDKVVGFAYGYSGLPGGWWWDTVACALDKESVVRWLEGCFEFVELAVMPAYQRKGIGTLLHNALLDGIPHRKAVLSTLDADTPARRLYERMNWTTLLKDFRFPSGTTPYVIMARDLTARNDG</sequence>